<dbReference type="GO" id="GO:0005829">
    <property type="term" value="C:cytosol"/>
    <property type="evidence" value="ECO:0007669"/>
    <property type="project" value="TreeGrafter"/>
</dbReference>
<dbReference type="Proteomes" id="UP000265618">
    <property type="component" value="Unassembled WGS sequence"/>
</dbReference>
<organism evidence="3 4">
    <name type="scientific">Kipferlia bialata</name>
    <dbReference type="NCBI Taxonomy" id="797122"/>
    <lineage>
        <taxon>Eukaryota</taxon>
        <taxon>Metamonada</taxon>
        <taxon>Carpediemonas-like organisms</taxon>
        <taxon>Kipferlia</taxon>
    </lineage>
</organism>
<evidence type="ECO:0000313" key="3">
    <source>
        <dbReference type="EMBL" id="GIQ80131.1"/>
    </source>
</evidence>
<sequence length="149" mass="16324">MLALIVLAVAALVYGAPIHILHTTDVHSWVDAHPHNSTLNADLGSFVSFSERFRTMALGDGDDVLMFDTGDFIQGTGFSDASEIVGQYAYDVTTNLAYDALTAGNHDISVDDSVDYMVDTFIPHWGNTFVTTNIYKILTFGTTNIYKVH</sequence>
<dbReference type="EMBL" id="BDIP01000110">
    <property type="protein sequence ID" value="GIQ80131.1"/>
    <property type="molecule type" value="Genomic_DNA"/>
</dbReference>
<feature type="domain" description="Calcineurin-like phosphoesterase" evidence="2">
    <location>
        <begin position="19"/>
        <end position="127"/>
    </location>
</feature>
<evidence type="ECO:0000313" key="4">
    <source>
        <dbReference type="Proteomes" id="UP000265618"/>
    </source>
</evidence>
<dbReference type="Pfam" id="PF00149">
    <property type="entry name" value="Metallophos"/>
    <property type="match status" value="1"/>
</dbReference>
<dbReference type="InterPro" id="IPR006179">
    <property type="entry name" value="5_nucleotidase/apyrase"/>
</dbReference>
<dbReference type="OrthoDB" id="7722975at2759"/>
<gene>
    <name evidence="3" type="ORF">KIPB_000878</name>
</gene>
<protein>
    <submittedName>
        <fullName evidence="3">5'-Nucleotidase/apyrase</fullName>
    </submittedName>
</protein>
<keyword evidence="1" id="KW-0732">Signal</keyword>
<dbReference type="SUPFAM" id="SSF56300">
    <property type="entry name" value="Metallo-dependent phosphatases"/>
    <property type="match status" value="1"/>
</dbReference>
<proteinExistence type="predicted"/>
<dbReference type="InterPro" id="IPR029052">
    <property type="entry name" value="Metallo-depent_PP-like"/>
</dbReference>
<dbReference type="PANTHER" id="PTHR11575:SF22">
    <property type="entry name" value="ADL392WP"/>
    <property type="match status" value="1"/>
</dbReference>
<dbReference type="AlphaFoldDB" id="A0A9K3CN39"/>
<dbReference type="GO" id="GO:0009166">
    <property type="term" value="P:nucleotide catabolic process"/>
    <property type="evidence" value="ECO:0007669"/>
    <property type="project" value="InterPro"/>
</dbReference>
<evidence type="ECO:0000259" key="2">
    <source>
        <dbReference type="Pfam" id="PF00149"/>
    </source>
</evidence>
<name>A0A9K3CN39_9EUKA</name>
<feature type="chain" id="PRO_5039895436" evidence="1">
    <location>
        <begin position="16"/>
        <end position="149"/>
    </location>
</feature>
<dbReference type="InterPro" id="IPR004843">
    <property type="entry name" value="Calcineurin-like_PHP"/>
</dbReference>
<accession>A0A9K3CN39</accession>
<keyword evidence="4" id="KW-1185">Reference proteome</keyword>
<evidence type="ECO:0000256" key="1">
    <source>
        <dbReference type="SAM" id="SignalP"/>
    </source>
</evidence>
<reference evidence="3 4" key="1">
    <citation type="journal article" date="2018" name="PLoS ONE">
        <title>The draft genome of Kipferlia bialata reveals reductive genome evolution in fornicate parasites.</title>
        <authorList>
            <person name="Tanifuji G."/>
            <person name="Takabayashi S."/>
            <person name="Kume K."/>
            <person name="Takagi M."/>
            <person name="Nakayama T."/>
            <person name="Kamikawa R."/>
            <person name="Inagaki Y."/>
            <person name="Hashimoto T."/>
        </authorList>
    </citation>
    <scope>NUCLEOTIDE SEQUENCE [LARGE SCALE GENOMIC DNA]</scope>
    <source>
        <strain evidence="3">NY0173</strain>
    </source>
</reference>
<comment type="caution">
    <text evidence="3">The sequence shown here is derived from an EMBL/GenBank/DDBJ whole genome shotgun (WGS) entry which is preliminary data.</text>
</comment>
<dbReference type="Gene3D" id="3.60.21.10">
    <property type="match status" value="1"/>
</dbReference>
<feature type="signal peptide" evidence="1">
    <location>
        <begin position="1"/>
        <end position="15"/>
    </location>
</feature>
<dbReference type="GO" id="GO:0016787">
    <property type="term" value="F:hydrolase activity"/>
    <property type="evidence" value="ECO:0007669"/>
    <property type="project" value="InterPro"/>
</dbReference>
<dbReference type="PANTHER" id="PTHR11575">
    <property type="entry name" value="5'-NUCLEOTIDASE-RELATED"/>
    <property type="match status" value="1"/>
</dbReference>